<feature type="compositionally biased region" description="Low complexity" evidence="3">
    <location>
        <begin position="654"/>
        <end position="664"/>
    </location>
</feature>
<gene>
    <name evidence="5" type="ORF">GQ26_0042940</name>
</gene>
<feature type="region of interest" description="Disordered" evidence="3">
    <location>
        <begin position="327"/>
        <end position="354"/>
    </location>
</feature>
<feature type="compositionally biased region" description="Low complexity" evidence="3">
    <location>
        <begin position="586"/>
        <end position="604"/>
    </location>
</feature>
<evidence type="ECO:0000313" key="5">
    <source>
        <dbReference type="EMBL" id="KFX51939.1"/>
    </source>
</evidence>
<dbReference type="GO" id="GO:0003677">
    <property type="term" value="F:DNA binding"/>
    <property type="evidence" value="ECO:0007669"/>
    <property type="project" value="UniProtKB-KW"/>
</dbReference>
<keyword evidence="1 2" id="KW-0238">DNA-binding</keyword>
<feature type="compositionally biased region" description="Low complexity" evidence="3">
    <location>
        <begin position="29"/>
        <end position="38"/>
    </location>
</feature>
<accession>A0A093VPI9</accession>
<dbReference type="Pfam" id="PF05224">
    <property type="entry name" value="NDT80_PhoG"/>
    <property type="match status" value="1"/>
</dbReference>
<feature type="compositionally biased region" description="Basic and acidic residues" evidence="3">
    <location>
        <begin position="501"/>
        <end position="515"/>
    </location>
</feature>
<feature type="DNA-binding region" description="NDT80" evidence="2">
    <location>
        <begin position="187"/>
        <end position="457"/>
    </location>
</feature>
<dbReference type="InterPro" id="IPR024061">
    <property type="entry name" value="NDT80_DNA-bd_dom"/>
</dbReference>
<evidence type="ECO:0000256" key="3">
    <source>
        <dbReference type="SAM" id="MobiDB-lite"/>
    </source>
</evidence>
<dbReference type="GO" id="GO:0003700">
    <property type="term" value="F:DNA-binding transcription factor activity"/>
    <property type="evidence" value="ECO:0007669"/>
    <property type="project" value="UniProtKB-UniRule"/>
</dbReference>
<sequence>MHSTAVLHSQSFSLGYPPSSSASDCIGSQQQQQQQQQQRFFSPSAAFTTGDDENHSRRIGSIGHTLSDPSTITTSANGLPYSPRSAGVQDAQFASGPGGLLISPTDGTAADSLVSNPTSLYPQQASSWSQRMTGYVSPAARIPVLHPAVNPTNSLQGGGSSLSNNPIMARDTYPSGYALSRNAFPSPSASLNDFPRYSYSSSMPQGVGNQLDTYAYVQSHRSTQSLLEAPPFCETESIGHIMGSNNQKIMPVIHAKIHKGFFQADDKWTCYRRNYFSVSCSFTFQPFLTNGTFYLQTQDQRMEPIIDWAMSISAVVNASENEIRELVQHTPKRDKQSERRPEQVRLRPQPPYFLGSNMAGSGPHSPMYGMGQQMDFPPYGMTPQQPPTQHTFERIQFQKATANNGKRRAQQQYYNLVVELHALVNQQNGQHWEKIARRISDPMVVRGRSPGHYKDERRHSSASMGDNGRGNPGDTTGRGLLQSSIDHQQYSQMPFLYDGSQRGDSHYSHGRDMPRHNSYQPQFGQINHSAEAISPLVSTSDGSLEFIFPDSLGGHESTDGGGLSHNNRYHHSHHDDGDSSFRRDSGSSGSSSSQSHVPSLDLSSNSGTLDDAFDPMIASYHSDDQEDASDQYSKQSNTERLPLSSIVNDSSQCSRGSSGGTSFSRFIDPIQESLCA</sequence>
<feature type="region of interest" description="Disordered" evidence="3">
    <location>
        <begin position="496"/>
        <end position="522"/>
    </location>
</feature>
<reference evidence="5" key="2">
    <citation type="journal article" date="2014" name="PLoS Genet.">
        <title>Signature gene expression reveals novel clues to the molecular mechanisms of dimorphic transition in Penicillium marneffei.</title>
        <authorList>
            <person name="Yang E."/>
            <person name="Wang G."/>
            <person name="Cai J."/>
            <person name="Woo P.C."/>
            <person name="Lau S.K."/>
            <person name="Yuen K.-Y."/>
            <person name="Chow W.-N."/>
            <person name="Lin X."/>
        </authorList>
    </citation>
    <scope>NUCLEOTIDE SEQUENCE</scope>
    <source>
        <strain evidence="5">PM1</strain>
    </source>
</reference>
<proteinExistence type="predicted"/>
<dbReference type="GO" id="GO:0051321">
    <property type="term" value="P:meiotic cell cycle"/>
    <property type="evidence" value="ECO:0007669"/>
    <property type="project" value="TreeGrafter"/>
</dbReference>
<dbReference type="PANTHER" id="PTHR35144:SF2">
    <property type="entry name" value="MEIOSIS-SPECIFIC TRANSCRIPTION FACTOR NDT80"/>
    <property type="match status" value="1"/>
</dbReference>
<evidence type="ECO:0000256" key="2">
    <source>
        <dbReference type="PROSITE-ProRule" id="PRU00850"/>
    </source>
</evidence>
<feature type="region of interest" description="Disordered" evidence="3">
    <location>
        <begin position="18"/>
        <end position="70"/>
    </location>
</feature>
<dbReference type="InterPro" id="IPR037141">
    <property type="entry name" value="NDT80_DNA-bd_dom_sf"/>
</dbReference>
<dbReference type="SUPFAM" id="SSF49417">
    <property type="entry name" value="p53-like transcription factors"/>
    <property type="match status" value="1"/>
</dbReference>
<feature type="compositionally biased region" description="Basic and acidic residues" evidence="3">
    <location>
        <begin position="573"/>
        <end position="585"/>
    </location>
</feature>
<protein>
    <submittedName>
        <fullName evidence="5">Protein pacG</fullName>
    </submittedName>
</protein>
<evidence type="ECO:0000256" key="1">
    <source>
        <dbReference type="ARBA" id="ARBA00023125"/>
    </source>
</evidence>
<feature type="compositionally biased region" description="Polar residues" evidence="3">
    <location>
        <begin position="18"/>
        <end position="28"/>
    </location>
</feature>
<comment type="caution">
    <text evidence="5">The sequence shown here is derived from an EMBL/GenBank/DDBJ whole genome shotgun (WGS) entry which is preliminary data.</text>
</comment>
<dbReference type="GO" id="GO:0000228">
    <property type="term" value="C:nuclear chromosome"/>
    <property type="evidence" value="ECO:0007669"/>
    <property type="project" value="TreeGrafter"/>
</dbReference>
<organism evidence="5">
    <name type="scientific">Talaromyces marneffei PM1</name>
    <dbReference type="NCBI Taxonomy" id="1077442"/>
    <lineage>
        <taxon>Eukaryota</taxon>
        <taxon>Fungi</taxon>
        <taxon>Dikarya</taxon>
        <taxon>Ascomycota</taxon>
        <taxon>Pezizomycotina</taxon>
        <taxon>Eurotiomycetes</taxon>
        <taxon>Eurotiomycetidae</taxon>
        <taxon>Eurotiales</taxon>
        <taxon>Trichocomaceae</taxon>
        <taxon>Talaromyces</taxon>
        <taxon>Talaromyces sect. Talaromyces</taxon>
    </lineage>
</organism>
<feature type="region of interest" description="Disordered" evidence="3">
    <location>
        <begin position="443"/>
        <end position="480"/>
    </location>
</feature>
<feature type="compositionally biased region" description="Basic and acidic residues" evidence="3">
    <location>
        <begin position="327"/>
        <end position="345"/>
    </location>
</feature>
<dbReference type="EMBL" id="JPOX01000004">
    <property type="protein sequence ID" value="KFX51939.1"/>
    <property type="molecule type" value="Genomic_DNA"/>
</dbReference>
<dbReference type="PANTHER" id="PTHR35144">
    <property type="entry name" value="MEIOSIS-SPECIFIC TRANSCRIPTION FACTOR NDT80"/>
    <property type="match status" value="1"/>
</dbReference>
<dbReference type="InterPro" id="IPR052605">
    <property type="entry name" value="Fungal_trans_regulator"/>
</dbReference>
<dbReference type="Gene3D" id="2.60.40.1390">
    <property type="entry name" value="NDT80 DNA-binding domain"/>
    <property type="match status" value="1"/>
</dbReference>
<feature type="domain" description="NDT80" evidence="4">
    <location>
        <begin position="187"/>
        <end position="457"/>
    </location>
</feature>
<evidence type="ECO:0000259" key="4">
    <source>
        <dbReference type="PROSITE" id="PS51517"/>
    </source>
</evidence>
<reference key="1">
    <citation type="journal article" date="2014" name="PLoS Genet.">
        <title>Signature Gene Expression Reveals Novel Clues to the Molecular Mechanisms of Dimorphic Transition in Penicillium marneffei.</title>
        <authorList>
            <person name="Yang E."/>
            <person name="Wang G."/>
            <person name="Cai J."/>
            <person name="Woo P.C."/>
            <person name="Lau S.K."/>
            <person name="Yuen K.-Y."/>
            <person name="Chow W.-N."/>
            <person name="Lin X."/>
        </authorList>
    </citation>
    <scope>NUCLEOTIDE SEQUENCE [LARGE SCALE GENOMIC DNA]</scope>
    <source>
        <strain>PM1</strain>
    </source>
</reference>
<dbReference type="EMBL" id="JPOX01000004">
    <property type="protein sequence ID" value="KFX51941.1"/>
    <property type="molecule type" value="Genomic_DNA"/>
</dbReference>
<dbReference type="PROSITE" id="PS51517">
    <property type="entry name" value="NDT80"/>
    <property type="match status" value="1"/>
</dbReference>
<name>A0A093VPI9_TALMA</name>
<dbReference type="AlphaFoldDB" id="A0A093VPI9"/>
<dbReference type="InterPro" id="IPR008967">
    <property type="entry name" value="p53-like_TF_DNA-bd_sf"/>
</dbReference>
<feature type="compositionally biased region" description="Polar residues" evidence="3">
    <location>
        <begin position="630"/>
        <end position="653"/>
    </location>
</feature>
<dbReference type="GO" id="GO:0045944">
    <property type="term" value="P:positive regulation of transcription by RNA polymerase II"/>
    <property type="evidence" value="ECO:0007669"/>
    <property type="project" value="TreeGrafter"/>
</dbReference>
<feature type="region of interest" description="Disordered" evidence="3">
    <location>
        <begin position="555"/>
        <end position="664"/>
    </location>
</feature>